<dbReference type="PANTHER" id="PTHR36434:SF1">
    <property type="entry name" value="MEMBRANE PROTEASE YUGP-RELATED"/>
    <property type="match status" value="1"/>
</dbReference>
<protein>
    <submittedName>
        <fullName evidence="2">Zinc metallopeptidase</fullName>
    </submittedName>
</protein>
<evidence type="ECO:0000313" key="3">
    <source>
        <dbReference type="Proteomes" id="UP000798808"/>
    </source>
</evidence>
<feature type="transmembrane region" description="Helical" evidence="1">
    <location>
        <begin position="149"/>
        <end position="169"/>
    </location>
</feature>
<sequence length="232" mass="25448">MVLWLIFGVFFILSLIAGGRLKSKFREYQSVPTANGMSGAEVAQKMLRDYGIYDVRITSIEGTLTDHYNPQTKTVNLSQDVYYGAHVAAASVAAHEVGHAVQHATAYAWLGFRSALVPIQNISATILNFIFIGMFFGSFFLGHIFPMQTALLVIVACYAIFALFALVTLPVEFDATKRALAWLNRAGITDYYSHPKAVKALNLAASTYVIAALSSLATLLYYLLMLLGSNDE</sequence>
<dbReference type="PANTHER" id="PTHR36434">
    <property type="entry name" value="MEMBRANE PROTEASE YUGP-RELATED"/>
    <property type="match status" value="1"/>
</dbReference>
<keyword evidence="1" id="KW-0472">Membrane</keyword>
<dbReference type="InterPro" id="IPR007395">
    <property type="entry name" value="Zn_peptidase_2"/>
</dbReference>
<feature type="transmembrane region" description="Helical" evidence="1">
    <location>
        <begin position="200"/>
        <end position="224"/>
    </location>
</feature>
<feature type="transmembrane region" description="Helical" evidence="1">
    <location>
        <begin position="122"/>
        <end position="142"/>
    </location>
</feature>
<keyword evidence="1" id="KW-1133">Transmembrane helix</keyword>
<evidence type="ECO:0000256" key="1">
    <source>
        <dbReference type="SAM" id="Phobius"/>
    </source>
</evidence>
<keyword evidence="1" id="KW-0812">Transmembrane</keyword>
<dbReference type="EMBL" id="SMLW01000612">
    <property type="protein sequence ID" value="MTI27096.1"/>
    <property type="molecule type" value="Genomic_DNA"/>
</dbReference>
<accession>A0ABW9RT73</accession>
<organism evidence="2 3">
    <name type="scientific">Fulvivirga kasyanovii</name>
    <dbReference type="NCBI Taxonomy" id="396812"/>
    <lineage>
        <taxon>Bacteria</taxon>
        <taxon>Pseudomonadati</taxon>
        <taxon>Bacteroidota</taxon>
        <taxon>Cytophagia</taxon>
        <taxon>Cytophagales</taxon>
        <taxon>Fulvivirgaceae</taxon>
        <taxon>Fulvivirga</taxon>
    </lineage>
</organism>
<comment type="caution">
    <text evidence="2">The sequence shown here is derived from an EMBL/GenBank/DDBJ whole genome shotgun (WGS) entry which is preliminary data.</text>
</comment>
<keyword evidence="3" id="KW-1185">Reference proteome</keyword>
<dbReference type="Proteomes" id="UP000798808">
    <property type="component" value="Unassembled WGS sequence"/>
</dbReference>
<proteinExistence type="predicted"/>
<dbReference type="Pfam" id="PF04298">
    <property type="entry name" value="Zn_peptidase_2"/>
    <property type="match status" value="1"/>
</dbReference>
<name>A0ABW9RT73_9BACT</name>
<reference evidence="2 3" key="1">
    <citation type="submission" date="2019-02" db="EMBL/GenBank/DDBJ databases">
        <authorList>
            <person name="Goldberg S.R."/>
            <person name="Haltli B.A."/>
            <person name="Correa H."/>
            <person name="Russell K.G."/>
        </authorList>
    </citation>
    <scope>NUCLEOTIDE SEQUENCE [LARGE SCALE GENOMIC DNA]</scope>
    <source>
        <strain evidence="2 3">JCM 16186</strain>
    </source>
</reference>
<gene>
    <name evidence="2" type="ORF">E1163_19225</name>
</gene>
<dbReference type="RefSeq" id="WP_155174103.1">
    <property type="nucleotide sequence ID" value="NZ_BAAAFL010000012.1"/>
</dbReference>
<evidence type="ECO:0000313" key="2">
    <source>
        <dbReference type="EMBL" id="MTI27096.1"/>
    </source>
</evidence>